<dbReference type="Pfam" id="PF07386">
    <property type="entry name" value="DUF1499"/>
    <property type="match status" value="1"/>
</dbReference>
<organism evidence="2 3">
    <name type="scientific">Hyphomonas hirschiana VP5</name>
    <dbReference type="NCBI Taxonomy" id="1280951"/>
    <lineage>
        <taxon>Bacteria</taxon>
        <taxon>Pseudomonadati</taxon>
        <taxon>Pseudomonadota</taxon>
        <taxon>Alphaproteobacteria</taxon>
        <taxon>Hyphomonadales</taxon>
        <taxon>Hyphomonadaceae</taxon>
        <taxon>Hyphomonas</taxon>
    </lineage>
</organism>
<gene>
    <name evidence="2" type="ORF">HHI_01085</name>
</gene>
<evidence type="ECO:0000256" key="1">
    <source>
        <dbReference type="SAM" id="Phobius"/>
    </source>
</evidence>
<dbReference type="OrthoDB" id="1523552at2"/>
<keyword evidence="1" id="KW-1133">Transmembrane helix</keyword>
<dbReference type="AlphaFoldDB" id="A0A059FZZ9"/>
<keyword evidence="1" id="KW-0472">Membrane</keyword>
<dbReference type="EMBL" id="ARYI01000001">
    <property type="protein sequence ID" value="KCZ96230.1"/>
    <property type="molecule type" value="Genomic_DNA"/>
</dbReference>
<dbReference type="PATRIC" id="fig|1280951.3.peg.220"/>
<name>A0A059FZZ9_9PROT</name>
<feature type="transmembrane region" description="Helical" evidence="1">
    <location>
        <begin position="22"/>
        <end position="42"/>
    </location>
</feature>
<dbReference type="Proteomes" id="UP000025061">
    <property type="component" value="Unassembled WGS sequence"/>
</dbReference>
<protein>
    <recommendedName>
        <fullName evidence="4">DUF1499 domain-containing protein</fullName>
    </recommendedName>
</protein>
<proteinExistence type="predicted"/>
<sequence length="302" mass="31453">MVDDTGTGTGTANASAGWRGKLAGFALGLSIFSVAWFAIAAIGTKLGAWGWQFGLGVMTIQWGPMLILAAGVVAVIAVIVALIKAPRKKALMLALGAVLISGLALGRVAAFGGTAERLPPLHDIQTDWADPIQPSAALLADREATGALNAVEDAPVIPEGANARWPGLGGRLVSEVQEEAEFVPGEQKSPKAAPYPHLAPLIAPGSVEDGYAAALAAVEGKGWDVVLAAPEEGRIEATETSFWYGFKDDILIRVQPDEAGVRIDVRSVSRVGLSDLGVNSKRVRDLLDELEVRLNKAAPAAE</sequence>
<keyword evidence="1" id="KW-0812">Transmembrane</keyword>
<feature type="transmembrane region" description="Helical" evidence="1">
    <location>
        <begin position="90"/>
        <end position="110"/>
    </location>
</feature>
<comment type="caution">
    <text evidence="2">The sequence shown here is derived from an EMBL/GenBank/DDBJ whole genome shotgun (WGS) entry which is preliminary data.</text>
</comment>
<reference evidence="2 3" key="1">
    <citation type="submission" date="2013-04" db="EMBL/GenBank/DDBJ databases">
        <title>Hyphomonas hirschiana VP5 Genome Sequencing.</title>
        <authorList>
            <person name="Lai Q."/>
            <person name="Shao Z."/>
        </authorList>
    </citation>
    <scope>NUCLEOTIDE SEQUENCE [LARGE SCALE GENOMIC DNA]</scope>
    <source>
        <strain evidence="2 3">VP5</strain>
    </source>
</reference>
<evidence type="ECO:0000313" key="3">
    <source>
        <dbReference type="Proteomes" id="UP000025061"/>
    </source>
</evidence>
<feature type="transmembrane region" description="Helical" evidence="1">
    <location>
        <begin position="62"/>
        <end position="83"/>
    </location>
</feature>
<evidence type="ECO:0000313" key="2">
    <source>
        <dbReference type="EMBL" id="KCZ96230.1"/>
    </source>
</evidence>
<evidence type="ECO:0008006" key="4">
    <source>
        <dbReference type="Google" id="ProtNLM"/>
    </source>
</evidence>
<keyword evidence="3" id="KW-1185">Reference proteome</keyword>
<dbReference type="InterPro" id="IPR010865">
    <property type="entry name" value="DUF1499"/>
</dbReference>
<accession>A0A059FZZ9</accession>
<dbReference type="RefSeq" id="WP_011645857.1">
    <property type="nucleotide sequence ID" value="NZ_ARYI01000001.1"/>
</dbReference>